<evidence type="ECO:0000313" key="2">
    <source>
        <dbReference type="Proteomes" id="UP001174909"/>
    </source>
</evidence>
<proteinExistence type="predicted"/>
<dbReference type="AlphaFoldDB" id="A0AA35WB80"/>
<dbReference type="Proteomes" id="UP001174909">
    <property type="component" value="Unassembled WGS sequence"/>
</dbReference>
<organism evidence="1 2">
    <name type="scientific">Geodia barretti</name>
    <name type="common">Barrett's horny sponge</name>
    <dbReference type="NCBI Taxonomy" id="519541"/>
    <lineage>
        <taxon>Eukaryota</taxon>
        <taxon>Metazoa</taxon>
        <taxon>Porifera</taxon>
        <taxon>Demospongiae</taxon>
        <taxon>Heteroscleromorpha</taxon>
        <taxon>Tetractinellida</taxon>
        <taxon>Astrophorina</taxon>
        <taxon>Geodiidae</taxon>
        <taxon>Geodia</taxon>
    </lineage>
</organism>
<dbReference type="InterPro" id="IPR010695">
    <property type="entry name" value="FAIM1"/>
</dbReference>
<feature type="non-terminal residue" evidence="1">
    <location>
        <position position="1"/>
    </location>
</feature>
<dbReference type="InterPro" id="IPR038513">
    <property type="entry name" value="FAIM1_dom_sf"/>
</dbReference>
<comment type="caution">
    <text evidence="1">The sequence shown here is derived from an EMBL/GenBank/DDBJ whole genome shotgun (WGS) entry which is preliminary data.</text>
</comment>
<accession>A0AA35WB80</accession>
<dbReference type="EMBL" id="CASHTH010000728">
    <property type="protein sequence ID" value="CAI8006837.1"/>
    <property type="molecule type" value="Genomic_DNA"/>
</dbReference>
<name>A0AA35WB80_GEOBA</name>
<dbReference type="PANTHER" id="PTHR13088:SF3">
    <property type="entry name" value="FAS APOPTOTIC INHIBITORY MOLECULE 1"/>
    <property type="match status" value="1"/>
</dbReference>
<gene>
    <name evidence="1" type="ORF">GBAR_LOCUS4925</name>
</gene>
<dbReference type="Pfam" id="PF06905">
    <property type="entry name" value="FAIM1"/>
    <property type="match status" value="2"/>
</dbReference>
<reference evidence="1" key="1">
    <citation type="submission" date="2023-03" db="EMBL/GenBank/DDBJ databases">
        <authorList>
            <person name="Steffen K."/>
            <person name="Cardenas P."/>
        </authorList>
    </citation>
    <scope>NUCLEOTIDE SEQUENCE</scope>
</reference>
<dbReference type="GO" id="GO:1902042">
    <property type="term" value="P:negative regulation of extrinsic apoptotic signaling pathway via death domain receptors"/>
    <property type="evidence" value="ECO:0007669"/>
    <property type="project" value="TreeGrafter"/>
</dbReference>
<evidence type="ECO:0000313" key="1">
    <source>
        <dbReference type="EMBL" id="CAI8006837.1"/>
    </source>
</evidence>
<protein>
    <submittedName>
        <fullName evidence="1">Fas apoptotic inhibitory molecule 1</fullName>
    </submittedName>
</protein>
<keyword evidence="2" id="KW-1185">Reference proteome</keyword>
<dbReference type="Gene3D" id="2.40.128.180">
    <property type="match status" value="1"/>
</dbReference>
<dbReference type="PANTHER" id="PTHR13088">
    <property type="entry name" value="FAS APOPTOTIC INHIBITORY MOLECULE FAIM"/>
    <property type="match status" value="1"/>
</dbReference>
<sequence>QLKGVELGRYYLHVICWTLCAAQHALKGVYTTSPAASPAMSGERLSGGGRQAGAGIADDVAADWEVGLADGVHRVRLDHGTTSGKRVITVDDKELCRRNWMFSLVGSEKFMISSKPAEIVISCKDIETMDVYVDGEKMDTHGEFTDTGTETCFTLDGYAACIRAESSGNRHKGLVHVLVIGNTVLEPVPEVIT</sequence>